<evidence type="ECO:0000256" key="2">
    <source>
        <dbReference type="PROSITE-ProRule" id="PRU00267"/>
    </source>
</evidence>
<evidence type="ECO:0000313" key="5">
    <source>
        <dbReference type="EMBL" id="TNV81393.1"/>
    </source>
</evidence>
<evidence type="ECO:0000256" key="1">
    <source>
        <dbReference type="ARBA" id="ARBA00023125"/>
    </source>
</evidence>
<proteinExistence type="predicted"/>
<name>A0A8J8T4R5_HALGN</name>
<dbReference type="SMART" id="SM00398">
    <property type="entry name" value="HMG"/>
    <property type="match status" value="1"/>
</dbReference>
<evidence type="ECO:0000313" key="6">
    <source>
        <dbReference type="Proteomes" id="UP000785679"/>
    </source>
</evidence>
<evidence type="ECO:0000259" key="4">
    <source>
        <dbReference type="PROSITE" id="PS50118"/>
    </source>
</evidence>
<sequence>MSKHTVKALEKEAVKDQKLLSSQLTENDKSPPKRPLSPYIYFSQTQRKILKNLHPTWQTRQVMRVINQKWKRMSKQEKQDYQLLSDEDRRRYLIEINLLKRQGGGGQAISPQGSSE</sequence>
<feature type="domain" description="HMG box" evidence="4">
    <location>
        <begin position="32"/>
        <end position="100"/>
    </location>
</feature>
<evidence type="ECO:0000256" key="3">
    <source>
        <dbReference type="SAM" id="MobiDB-lite"/>
    </source>
</evidence>
<feature type="region of interest" description="Disordered" evidence="3">
    <location>
        <begin position="17"/>
        <end position="38"/>
    </location>
</feature>
<dbReference type="GO" id="GO:0003677">
    <property type="term" value="F:DNA binding"/>
    <property type="evidence" value="ECO:0007669"/>
    <property type="project" value="UniProtKB-UniRule"/>
</dbReference>
<gene>
    <name evidence="5" type="ORF">FGO68_gene3395</name>
</gene>
<reference evidence="5" key="1">
    <citation type="submission" date="2019-06" db="EMBL/GenBank/DDBJ databases">
        <authorList>
            <person name="Zheng W."/>
        </authorList>
    </citation>
    <scope>NUCLEOTIDE SEQUENCE</scope>
    <source>
        <strain evidence="5">QDHG01</strain>
    </source>
</reference>
<dbReference type="PROSITE" id="PS50118">
    <property type="entry name" value="HMG_BOX_2"/>
    <property type="match status" value="1"/>
</dbReference>
<dbReference type="EMBL" id="RRYP01006199">
    <property type="protein sequence ID" value="TNV81393.1"/>
    <property type="molecule type" value="Genomic_DNA"/>
</dbReference>
<keyword evidence="2" id="KW-0539">Nucleus</keyword>
<comment type="caution">
    <text evidence="5">The sequence shown here is derived from an EMBL/GenBank/DDBJ whole genome shotgun (WGS) entry which is preliminary data.</text>
</comment>
<keyword evidence="6" id="KW-1185">Reference proteome</keyword>
<dbReference type="InterPro" id="IPR036910">
    <property type="entry name" value="HMG_box_dom_sf"/>
</dbReference>
<keyword evidence="1 2" id="KW-0238">DNA-binding</keyword>
<dbReference type="Pfam" id="PF00505">
    <property type="entry name" value="HMG_box"/>
    <property type="match status" value="1"/>
</dbReference>
<dbReference type="AlphaFoldDB" id="A0A8J8T4R5"/>
<dbReference type="Proteomes" id="UP000785679">
    <property type="component" value="Unassembled WGS sequence"/>
</dbReference>
<dbReference type="OrthoDB" id="1919336at2759"/>
<dbReference type="GO" id="GO:0005634">
    <property type="term" value="C:nucleus"/>
    <property type="evidence" value="ECO:0007669"/>
    <property type="project" value="UniProtKB-UniRule"/>
</dbReference>
<protein>
    <recommendedName>
        <fullName evidence="4">HMG box domain-containing protein</fullName>
    </recommendedName>
</protein>
<feature type="DNA-binding region" description="HMG box" evidence="2">
    <location>
        <begin position="32"/>
        <end position="100"/>
    </location>
</feature>
<dbReference type="SUPFAM" id="SSF47095">
    <property type="entry name" value="HMG-box"/>
    <property type="match status" value="1"/>
</dbReference>
<dbReference type="PANTHER" id="PTHR48112">
    <property type="entry name" value="HIGH MOBILITY GROUP PROTEIN DSP1"/>
    <property type="match status" value="1"/>
</dbReference>
<dbReference type="Gene3D" id="1.10.30.10">
    <property type="entry name" value="High mobility group box domain"/>
    <property type="match status" value="1"/>
</dbReference>
<dbReference type="InterPro" id="IPR009071">
    <property type="entry name" value="HMG_box_dom"/>
</dbReference>
<accession>A0A8J8T4R5</accession>
<organism evidence="5 6">
    <name type="scientific">Halteria grandinella</name>
    <dbReference type="NCBI Taxonomy" id="5974"/>
    <lineage>
        <taxon>Eukaryota</taxon>
        <taxon>Sar</taxon>
        <taxon>Alveolata</taxon>
        <taxon>Ciliophora</taxon>
        <taxon>Intramacronucleata</taxon>
        <taxon>Spirotrichea</taxon>
        <taxon>Stichotrichia</taxon>
        <taxon>Sporadotrichida</taxon>
        <taxon>Halteriidae</taxon>
        <taxon>Halteria</taxon>
    </lineage>
</organism>
<dbReference type="InterPro" id="IPR050342">
    <property type="entry name" value="HMGB"/>
</dbReference>
<dbReference type="CDD" id="cd00084">
    <property type="entry name" value="HMG-box_SF"/>
    <property type="match status" value="1"/>
</dbReference>